<accession>U4LNF3</accession>
<dbReference type="EMBL" id="HF936097">
    <property type="protein sequence ID" value="CCX33478.1"/>
    <property type="molecule type" value="Genomic_DNA"/>
</dbReference>
<dbReference type="OrthoDB" id="5402147at2759"/>
<reference evidence="2 3" key="1">
    <citation type="journal article" date="2013" name="PLoS Genet.">
        <title>The genome and development-dependent transcriptomes of Pyronema confluens: a window into fungal evolution.</title>
        <authorList>
            <person name="Traeger S."/>
            <person name="Altegoer F."/>
            <person name="Freitag M."/>
            <person name="Gabaldon T."/>
            <person name="Kempken F."/>
            <person name="Kumar A."/>
            <person name="Marcet-Houben M."/>
            <person name="Poggeler S."/>
            <person name="Stajich J.E."/>
            <person name="Nowrousian M."/>
        </authorList>
    </citation>
    <scope>NUCLEOTIDE SEQUENCE [LARGE SCALE GENOMIC DNA]</scope>
    <source>
        <strain evidence="3">CBS 100304</strain>
        <tissue evidence="2">Vegetative mycelium</tissue>
    </source>
</reference>
<feature type="compositionally biased region" description="Polar residues" evidence="1">
    <location>
        <begin position="361"/>
        <end position="383"/>
    </location>
</feature>
<protein>
    <submittedName>
        <fullName evidence="2">Uncharacterized protein</fullName>
    </submittedName>
</protein>
<dbReference type="Proteomes" id="UP000018144">
    <property type="component" value="Unassembled WGS sequence"/>
</dbReference>
<feature type="compositionally biased region" description="Acidic residues" evidence="1">
    <location>
        <begin position="86"/>
        <end position="96"/>
    </location>
</feature>
<name>U4LNF3_PYROM</name>
<sequence length="564" mass="61177">MAFQARRQRQVSTSRAQLAPTATAQSSLAPSLFTPDTEEWVVFSPSAVAGSSEVASILTASSPVNERHFTDFPTASDDELELEVEEEEAEEDEEVESSCALTETDSLQPFRDGVHAPILLPTHNGLGMFQSTTTSRSFEESLRLAAQGGPTDTHSRIQKWRMEQGSVLMDEIEKATRRRRESLSRRSAGGTSQLKLVKSAGEEEEAIIASLANLATPEDELIRDPLATRSVRETQGTLGSEDEPQTDEELEQEKEDRENETFWTRITRTFIRDIIGIDDRLLEVILGETLPNTPTQAGTSNNIPASEDRILSRIAKELGELVHLYTHPADSPPAFTAAAVANRNDIEDGAGAKTPIAAGEQTKQSQRPSHQRTISTTSQTASSGIHFLPTLPSAEFNLLDENPTGSSGTHSGTHSTTPSTRRQDYWEQDLDMRLVFSFLKSKFNGLHRSGSSTSVNTAHTTSTTNTTATATAAAAAVSTPVHLQHPLIDRRRHPGSLRTGPVEARVDSPQVTGGYFSNPGSCARSERTRSGRASTRRGGYYWEVASSVSGKTGSCAGVGMWAAI</sequence>
<evidence type="ECO:0000313" key="3">
    <source>
        <dbReference type="Proteomes" id="UP000018144"/>
    </source>
</evidence>
<feature type="region of interest" description="Disordered" evidence="1">
    <location>
        <begin position="86"/>
        <end position="107"/>
    </location>
</feature>
<feature type="compositionally biased region" description="Low complexity" evidence="1">
    <location>
        <begin position="403"/>
        <end position="420"/>
    </location>
</feature>
<feature type="region of interest" description="Disordered" evidence="1">
    <location>
        <begin position="349"/>
        <end position="424"/>
    </location>
</feature>
<evidence type="ECO:0000313" key="2">
    <source>
        <dbReference type="EMBL" id="CCX33478.1"/>
    </source>
</evidence>
<dbReference type="eggNOG" id="ENOG502QV9J">
    <property type="taxonomic scope" value="Eukaryota"/>
</dbReference>
<feature type="region of interest" description="Disordered" evidence="1">
    <location>
        <begin position="225"/>
        <end position="256"/>
    </location>
</feature>
<dbReference type="AlphaFoldDB" id="U4LNF3"/>
<feature type="region of interest" description="Disordered" evidence="1">
    <location>
        <begin position="491"/>
        <end position="534"/>
    </location>
</feature>
<proteinExistence type="predicted"/>
<dbReference type="OMA" id="RENETFW"/>
<dbReference type="STRING" id="1076935.U4LNF3"/>
<feature type="compositionally biased region" description="Acidic residues" evidence="1">
    <location>
        <begin position="240"/>
        <end position="253"/>
    </location>
</feature>
<organism evidence="2 3">
    <name type="scientific">Pyronema omphalodes (strain CBS 100304)</name>
    <name type="common">Pyronema confluens</name>
    <dbReference type="NCBI Taxonomy" id="1076935"/>
    <lineage>
        <taxon>Eukaryota</taxon>
        <taxon>Fungi</taxon>
        <taxon>Dikarya</taxon>
        <taxon>Ascomycota</taxon>
        <taxon>Pezizomycotina</taxon>
        <taxon>Pezizomycetes</taxon>
        <taxon>Pezizales</taxon>
        <taxon>Pyronemataceae</taxon>
        <taxon>Pyronema</taxon>
    </lineage>
</organism>
<evidence type="ECO:0000256" key="1">
    <source>
        <dbReference type="SAM" id="MobiDB-lite"/>
    </source>
</evidence>
<feature type="region of interest" description="Disordered" evidence="1">
    <location>
        <begin position="1"/>
        <end position="30"/>
    </location>
</feature>
<feature type="compositionally biased region" description="Polar residues" evidence="1">
    <location>
        <begin position="10"/>
        <end position="29"/>
    </location>
</feature>
<gene>
    <name evidence="2" type="ORF">PCON_01188</name>
</gene>
<feature type="region of interest" description="Disordered" evidence="1">
    <location>
        <begin position="175"/>
        <end position="197"/>
    </location>
</feature>
<keyword evidence="3" id="KW-1185">Reference proteome</keyword>